<evidence type="ECO:0000313" key="3">
    <source>
        <dbReference type="Proteomes" id="UP001146120"/>
    </source>
</evidence>
<reference evidence="2" key="2">
    <citation type="journal article" date="2023" name="Microbiol Resour">
        <title>Decontamination and Annotation of the Draft Genome Sequence of the Oomycete Lagenidium giganteum ARSEF 373.</title>
        <authorList>
            <person name="Morgan W.R."/>
            <person name="Tartar A."/>
        </authorList>
    </citation>
    <scope>NUCLEOTIDE SEQUENCE</scope>
    <source>
        <strain evidence="2">ARSEF 373</strain>
    </source>
</reference>
<dbReference type="AlphaFoldDB" id="A0AAV2Z1H0"/>
<name>A0AAV2Z1H0_9STRA</name>
<comment type="caution">
    <text evidence="2">The sequence shown here is derived from an EMBL/GenBank/DDBJ whole genome shotgun (WGS) entry which is preliminary data.</text>
</comment>
<dbReference type="Proteomes" id="UP001146120">
    <property type="component" value="Unassembled WGS sequence"/>
</dbReference>
<keyword evidence="3" id="KW-1185">Reference proteome</keyword>
<protein>
    <recommendedName>
        <fullName evidence="4">Secreted protein</fullName>
    </recommendedName>
</protein>
<evidence type="ECO:0008006" key="4">
    <source>
        <dbReference type="Google" id="ProtNLM"/>
    </source>
</evidence>
<reference evidence="2" key="1">
    <citation type="submission" date="2022-11" db="EMBL/GenBank/DDBJ databases">
        <authorList>
            <person name="Morgan W.R."/>
            <person name="Tartar A."/>
        </authorList>
    </citation>
    <scope>NUCLEOTIDE SEQUENCE</scope>
    <source>
        <strain evidence="2">ARSEF 373</strain>
    </source>
</reference>
<organism evidence="2 3">
    <name type="scientific">Lagenidium giganteum</name>
    <dbReference type="NCBI Taxonomy" id="4803"/>
    <lineage>
        <taxon>Eukaryota</taxon>
        <taxon>Sar</taxon>
        <taxon>Stramenopiles</taxon>
        <taxon>Oomycota</taxon>
        <taxon>Peronosporomycetes</taxon>
        <taxon>Pythiales</taxon>
        <taxon>Pythiaceae</taxon>
    </lineage>
</organism>
<evidence type="ECO:0000256" key="1">
    <source>
        <dbReference type="SAM" id="SignalP"/>
    </source>
</evidence>
<feature type="signal peptide" evidence="1">
    <location>
        <begin position="1"/>
        <end position="17"/>
    </location>
</feature>
<accession>A0AAV2Z1H0</accession>
<evidence type="ECO:0000313" key="2">
    <source>
        <dbReference type="EMBL" id="DAZ99433.1"/>
    </source>
</evidence>
<sequence length="81" mass="8856">MMWSVQGVLCLVSTASSMEPRSQPVAFVDARTCRSNCTVATNARIASIFKGDDARRTVYALLGANPRQVARHNTVAPQWFA</sequence>
<keyword evidence="1" id="KW-0732">Signal</keyword>
<proteinExistence type="predicted"/>
<dbReference type="EMBL" id="DAKRPA010000083">
    <property type="protein sequence ID" value="DAZ99433.1"/>
    <property type="molecule type" value="Genomic_DNA"/>
</dbReference>
<feature type="chain" id="PRO_5043472423" description="Secreted protein" evidence="1">
    <location>
        <begin position="18"/>
        <end position="81"/>
    </location>
</feature>
<gene>
    <name evidence="2" type="ORF">N0F65_004066</name>
</gene>